<reference evidence="2" key="1">
    <citation type="journal article" date="2014" name="Proc. Natl. Acad. Sci. U.S.A.">
        <title>Extensive sampling of basidiomycete genomes demonstrates inadequacy of the white-rot/brown-rot paradigm for wood decay fungi.</title>
        <authorList>
            <person name="Riley R."/>
            <person name="Salamov A.A."/>
            <person name="Brown D.W."/>
            <person name="Nagy L.G."/>
            <person name="Floudas D."/>
            <person name="Held B.W."/>
            <person name="Levasseur A."/>
            <person name="Lombard V."/>
            <person name="Morin E."/>
            <person name="Otillar R."/>
            <person name="Lindquist E.A."/>
            <person name="Sun H."/>
            <person name="LaButti K.M."/>
            <person name="Schmutz J."/>
            <person name="Jabbour D."/>
            <person name="Luo H."/>
            <person name="Baker S.E."/>
            <person name="Pisabarro A.G."/>
            <person name="Walton J.D."/>
            <person name="Blanchette R.A."/>
            <person name="Henrissat B."/>
            <person name="Martin F."/>
            <person name="Cullen D."/>
            <person name="Hibbett D.S."/>
            <person name="Grigoriev I.V."/>
        </authorList>
    </citation>
    <scope>NUCLEOTIDE SEQUENCE [LARGE SCALE GENOMIC DNA]</scope>
    <source>
        <strain evidence="2">CBS 339.88</strain>
    </source>
</reference>
<dbReference type="EMBL" id="KL142407">
    <property type="protein sequence ID" value="KDR68489.1"/>
    <property type="molecule type" value="Genomic_DNA"/>
</dbReference>
<gene>
    <name evidence="1" type="ORF">GALMADRAFT_104694</name>
</gene>
<name>A0A067SLD2_GALM3</name>
<proteinExistence type="predicted"/>
<sequence length="323" mass="36508">MSERGHKRKHSLQDSPVDLSQMRMTLNGLNALKAELDGIQETEVELDSISKHVLALENILKGAKKQRVTFSTVRSEDIKRAGVVRKRLVFEPAKVTELAKALPTNVEAEILDLHCRIKKIYARVNMDYGPASRMILDAILLAVTEIASVERRSIAILPEMRIPQGDEAQIVHPIPGYELWLGGNFDYAIIEYDNVRDYKDRLLTPGGSRDDAFDISKGLLLLVEAKRQSLEQSLVSYIPEAVSQAIALWKSANLPEVRFCLSDGQLWVFFILKLENGTLTYYESATRRLSRDVIESSDMQLREIVQLICEWLRPTATGLFALE</sequence>
<dbReference type="HOGENOM" id="CLU_074865_0_0_1"/>
<protein>
    <submittedName>
        <fullName evidence="1">Uncharacterized protein</fullName>
    </submittedName>
</protein>
<keyword evidence="2" id="KW-1185">Reference proteome</keyword>
<dbReference type="OrthoDB" id="3144838at2759"/>
<evidence type="ECO:0000313" key="1">
    <source>
        <dbReference type="EMBL" id="KDR68489.1"/>
    </source>
</evidence>
<evidence type="ECO:0000313" key="2">
    <source>
        <dbReference type="Proteomes" id="UP000027222"/>
    </source>
</evidence>
<accession>A0A067SLD2</accession>
<dbReference type="Proteomes" id="UP000027222">
    <property type="component" value="Unassembled WGS sequence"/>
</dbReference>
<organism evidence="1 2">
    <name type="scientific">Galerina marginata (strain CBS 339.88)</name>
    <dbReference type="NCBI Taxonomy" id="685588"/>
    <lineage>
        <taxon>Eukaryota</taxon>
        <taxon>Fungi</taxon>
        <taxon>Dikarya</taxon>
        <taxon>Basidiomycota</taxon>
        <taxon>Agaricomycotina</taxon>
        <taxon>Agaricomycetes</taxon>
        <taxon>Agaricomycetidae</taxon>
        <taxon>Agaricales</taxon>
        <taxon>Agaricineae</taxon>
        <taxon>Strophariaceae</taxon>
        <taxon>Galerina</taxon>
    </lineage>
</organism>
<dbReference type="AlphaFoldDB" id="A0A067SLD2"/>